<gene>
    <name evidence="2" type="ORF">XNOV1_A004763</name>
</gene>
<reference evidence="2" key="1">
    <citation type="submission" date="2023-08" db="EMBL/GenBank/DDBJ databases">
        <authorList>
            <person name="Alioto T."/>
            <person name="Alioto T."/>
            <person name="Gomez Garrido J."/>
        </authorList>
    </citation>
    <scope>NUCLEOTIDE SEQUENCE</scope>
</reference>
<dbReference type="AlphaFoldDB" id="A0AAV1FRA4"/>
<evidence type="ECO:0000313" key="2">
    <source>
        <dbReference type="EMBL" id="CAJ1063241.1"/>
    </source>
</evidence>
<name>A0AAV1FRA4_XYRNO</name>
<dbReference type="Proteomes" id="UP001178508">
    <property type="component" value="Chromosome 9"/>
</dbReference>
<evidence type="ECO:0000313" key="3">
    <source>
        <dbReference type="Proteomes" id="UP001178508"/>
    </source>
</evidence>
<evidence type="ECO:0000256" key="1">
    <source>
        <dbReference type="SAM" id="MobiDB-lite"/>
    </source>
</evidence>
<proteinExistence type="predicted"/>
<keyword evidence="3" id="KW-1185">Reference proteome</keyword>
<protein>
    <submittedName>
        <fullName evidence="2">Uncharacterized protein</fullName>
    </submittedName>
</protein>
<feature type="region of interest" description="Disordered" evidence="1">
    <location>
        <begin position="1"/>
        <end position="51"/>
    </location>
</feature>
<feature type="compositionally biased region" description="Acidic residues" evidence="1">
    <location>
        <begin position="39"/>
        <end position="51"/>
    </location>
</feature>
<accession>A0AAV1FRA4</accession>
<sequence length="51" mass="5676">MTDQSEPLQTFSDTGQNRPGGSKPLSKVEKQLQDQSSELFEEEEGEEPHGI</sequence>
<dbReference type="EMBL" id="OY660872">
    <property type="protein sequence ID" value="CAJ1063241.1"/>
    <property type="molecule type" value="Genomic_DNA"/>
</dbReference>
<feature type="compositionally biased region" description="Polar residues" evidence="1">
    <location>
        <begin position="1"/>
        <end position="19"/>
    </location>
</feature>
<organism evidence="2 3">
    <name type="scientific">Xyrichtys novacula</name>
    <name type="common">Pearly razorfish</name>
    <name type="synonym">Hemipteronotus novacula</name>
    <dbReference type="NCBI Taxonomy" id="13765"/>
    <lineage>
        <taxon>Eukaryota</taxon>
        <taxon>Metazoa</taxon>
        <taxon>Chordata</taxon>
        <taxon>Craniata</taxon>
        <taxon>Vertebrata</taxon>
        <taxon>Euteleostomi</taxon>
        <taxon>Actinopterygii</taxon>
        <taxon>Neopterygii</taxon>
        <taxon>Teleostei</taxon>
        <taxon>Neoteleostei</taxon>
        <taxon>Acanthomorphata</taxon>
        <taxon>Eupercaria</taxon>
        <taxon>Labriformes</taxon>
        <taxon>Labridae</taxon>
        <taxon>Xyrichtys</taxon>
    </lineage>
</organism>